<dbReference type="KEGG" id="cyn:Cyan7425_4541"/>
<dbReference type="EMBL" id="CP001344">
    <property type="protein sequence ID" value="ACL46851.1"/>
    <property type="molecule type" value="Genomic_DNA"/>
</dbReference>
<dbReference type="STRING" id="395961.Cyan7425_4541"/>
<name>B8HKK7_CYAP4</name>
<feature type="domain" description="Putative restriction endonuclease" evidence="1">
    <location>
        <begin position="12"/>
        <end position="197"/>
    </location>
</feature>
<protein>
    <recommendedName>
        <fullName evidence="1">Putative restriction endonuclease domain-containing protein</fullName>
    </recommendedName>
</protein>
<dbReference type="HOGENOM" id="CLU_076312_5_0_3"/>
<dbReference type="InterPro" id="IPR008538">
    <property type="entry name" value="Uma2"/>
</dbReference>
<dbReference type="PANTHER" id="PTHR34107">
    <property type="entry name" value="SLL0198 PROTEIN-RELATED"/>
    <property type="match status" value="1"/>
</dbReference>
<evidence type="ECO:0000259" key="1">
    <source>
        <dbReference type="Pfam" id="PF05685"/>
    </source>
</evidence>
<sequence length="208" mass="23620">MIALKEIASMSFDEFINWYPENSPKHYELKRGTIVEMPKPRGKHSEIAGFVIKQLNNTIDQMELPYFIPRECILKISDDTGCEPDVAIIDRSNLANELQWENSSIIANGTAIKLVVEVVSTNWRDDYLTKLGDYEAFGIQEYWIIDYLGIGGRRYIGSPKQPTLTVCNLVDGEYELQQLRGNDPILSPTFPALQLTVNQVFNSGTLQE</sequence>
<dbReference type="Pfam" id="PF05685">
    <property type="entry name" value="Uma2"/>
    <property type="match status" value="1"/>
</dbReference>
<dbReference type="SUPFAM" id="SSF52980">
    <property type="entry name" value="Restriction endonuclease-like"/>
    <property type="match status" value="1"/>
</dbReference>
<dbReference type="eggNOG" id="COG4636">
    <property type="taxonomic scope" value="Bacteria"/>
</dbReference>
<dbReference type="Gene3D" id="3.90.1570.10">
    <property type="entry name" value="tt1808, chain A"/>
    <property type="match status" value="1"/>
</dbReference>
<dbReference type="CDD" id="cd06260">
    <property type="entry name" value="DUF820-like"/>
    <property type="match status" value="1"/>
</dbReference>
<evidence type="ECO:0000313" key="2">
    <source>
        <dbReference type="EMBL" id="ACL46851.1"/>
    </source>
</evidence>
<dbReference type="InterPro" id="IPR011335">
    <property type="entry name" value="Restrct_endonuc-II-like"/>
</dbReference>
<dbReference type="AlphaFoldDB" id="B8HKK7"/>
<organism evidence="2">
    <name type="scientific">Cyanothece sp. (strain PCC 7425 / ATCC 29141)</name>
    <dbReference type="NCBI Taxonomy" id="395961"/>
    <lineage>
        <taxon>Bacteria</taxon>
        <taxon>Bacillati</taxon>
        <taxon>Cyanobacteriota</taxon>
        <taxon>Cyanophyceae</taxon>
        <taxon>Gomontiellales</taxon>
        <taxon>Cyanothecaceae</taxon>
        <taxon>Cyanothece</taxon>
    </lineage>
</organism>
<dbReference type="InterPro" id="IPR012296">
    <property type="entry name" value="Nuclease_put_TT1808"/>
</dbReference>
<reference evidence="2" key="1">
    <citation type="submission" date="2009-01" db="EMBL/GenBank/DDBJ databases">
        <title>Complete sequence of chromosome Cyanothece sp. PCC 7425.</title>
        <authorList>
            <consortium name="US DOE Joint Genome Institute"/>
            <person name="Lucas S."/>
            <person name="Copeland A."/>
            <person name="Lapidus A."/>
            <person name="Glavina del Rio T."/>
            <person name="Dalin E."/>
            <person name="Tice H."/>
            <person name="Bruce D."/>
            <person name="Goodwin L."/>
            <person name="Pitluck S."/>
            <person name="Sims D."/>
            <person name="Meineke L."/>
            <person name="Brettin T."/>
            <person name="Detter J.C."/>
            <person name="Han C."/>
            <person name="Larimer F."/>
            <person name="Land M."/>
            <person name="Hauser L."/>
            <person name="Kyrpides N."/>
            <person name="Ovchinnikova G."/>
            <person name="Liberton M."/>
            <person name="Stoeckel J."/>
            <person name="Banerjee A."/>
            <person name="Singh A."/>
            <person name="Page L."/>
            <person name="Sato H."/>
            <person name="Zhao L."/>
            <person name="Sherman L."/>
            <person name="Pakrasi H."/>
            <person name="Richardson P."/>
        </authorList>
    </citation>
    <scope>NUCLEOTIDE SEQUENCE</scope>
    <source>
        <strain evidence="2">PCC 7425</strain>
    </source>
</reference>
<dbReference type="OrthoDB" id="428427at2"/>
<proteinExistence type="predicted"/>
<accession>B8HKK7</accession>
<dbReference type="PANTHER" id="PTHR34107:SF2">
    <property type="entry name" value="SLL0888 PROTEIN"/>
    <property type="match status" value="1"/>
</dbReference>
<gene>
    <name evidence="2" type="ordered locus">Cyan7425_4541</name>
</gene>